<feature type="signal peptide" evidence="3">
    <location>
        <begin position="1"/>
        <end position="23"/>
    </location>
</feature>
<dbReference type="PRINTS" id="PR00722">
    <property type="entry name" value="CHYMOTRYPSIN"/>
</dbReference>
<feature type="domain" description="Peptidase S1" evidence="4">
    <location>
        <begin position="56"/>
        <end position="304"/>
    </location>
</feature>
<dbReference type="AlphaFoldDB" id="A0A9N8DKG3"/>
<gene>
    <name evidence="5" type="ORF">SEMRO_204_G085820.1</name>
</gene>
<dbReference type="OrthoDB" id="5565075at2759"/>
<dbReference type="InterPro" id="IPR001314">
    <property type="entry name" value="Peptidase_S1A"/>
</dbReference>
<sequence>MLSLLLVVAGCLLLVVPLSAVDAQLPESEPTERKQNGFHGHHRLRGQRQLDAGPRIVGGVDSGQFERTWIVMLGTSGRRNQCHGTLIHPQIVMTSATCISDSFGGFPFSVVVRPNDNNMRQPVTAIDSRTHPCYDPVNYKFDIALVKLNVAMPASWVVEWAGFNGNRPGLFDGNFLRIVGFGATNETTKSMSSPALQEASLSYVRNCAPRETGNQGEIRGIPGYDRNTHLCAAAANSTEVGPCSGDSGSPIGRLNLDIGAEFLQVGILTGFYPNRATTTCGETSHYYLYTRIYEMSNWIKIELCVLAGAYCNAQLDPEIHNGRTCSTAANPPCAPRQWVQAAANQITNFASGFTQPVSRYFGGDSP</sequence>
<name>A0A9N8DKG3_9STRA</name>
<protein>
    <submittedName>
        <fullName evidence="5">Plasminogen</fullName>
    </submittedName>
</protein>
<proteinExistence type="predicted"/>
<dbReference type="EMBL" id="CAICTM010000203">
    <property type="protein sequence ID" value="CAB9504648.1"/>
    <property type="molecule type" value="Genomic_DNA"/>
</dbReference>
<dbReference type="PROSITE" id="PS50240">
    <property type="entry name" value="TRYPSIN_DOM"/>
    <property type="match status" value="1"/>
</dbReference>
<reference evidence="5" key="1">
    <citation type="submission" date="2020-06" db="EMBL/GenBank/DDBJ databases">
        <authorList>
            <consortium name="Plant Systems Biology data submission"/>
        </authorList>
    </citation>
    <scope>NUCLEOTIDE SEQUENCE</scope>
    <source>
        <strain evidence="5">D6</strain>
    </source>
</reference>
<evidence type="ECO:0000256" key="1">
    <source>
        <dbReference type="ARBA" id="ARBA00023026"/>
    </source>
</evidence>
<feature type="chain" id="PRO_5040513371" evidence="3">
    <location>
        <begin position="24"/>
        <end position="366"/>
    </location>
</feature>
<dbReference type="InterPro" id="IPR043504">
    <property type="entry name" value="Peptidase_S1_PA_chymotrypsin"/>
</dbReference>
<dbReference type="GO" id="GO:0006508">
    <property type="term" value="P:proteolysis"/>
    <property type="evidence" value="ECO:0007669"/>
    <property type="project" value="InterPro"/>
</dbReference>
<dbReference type="PANTHER" id="PTHR24260:SF136">
    <property type="entry name" value="GH08193P-RELATED"/>
    <property type="match status" value="1"/>
</dbReference>
<dbReference type="Gene3D" id="2.40.10.10">
    <property type="entry name" value="Trypsin-like serine proteases"/>
    <property type="match status" value="1"/>
</dbReference>
<comment type="caution">
    <text evidence="5">The sequence shown here is derived from an EMBL/GenBank/DDBJ whole genome shotgun (WGS) entry which is preliminary data.</text>
</comment>
<dbReference type="InterPro" id="IPR051333">
    <property type="entry name" value="CLIP_Serine_Protease"/>
</dbReference>
<dbReference type="InterPro" id="IPR009003">
    <property type="entry name" value="Peptidase_S1_PA"/>
</dbReference>
<dbReference type="Pfam" id="PF00089">
    <property type="entry name" value="Trypsin"/>
    <property type="match status" value="1"/>
</dbReference>
<keyword evidence="1" id="KW-0843">Virulence</keyword>
<keyword evidence="3" id="KW-0732">Signal</keyword>
<evidence type="ECO:0000256" key="3">
    <source>
        <dbReference type="SAM" id="SignalP"/>
    </source>
</evidence>
<evidence type="ECO:0000313" key="5">
    <source>
        <dbReference type="EMBL" id="CAB9504648.1"/>
    </source>
</evidence>
<evidence type="ECO:0000313" key="6">
    <source>
        <dbReference type="Proteomes" id="UP001153069"/>
    </source>
</evidence>
<organism evidence="5 6">
    <name type="scientific">Seminavis robusta</name>
    <dbReference type="NCBI Taxonomy" id="568900"/>
    <lineage>
        <taxon>Eukaryota</taxon>
        <taxon>Sar</taxon>
        <taxon>Stramenopiles</taxon>
        <taxon>Ochrophyta</taxon>
        <taxon>Bacillariophyta</taxon>
        <taxon>Bacillariophyceae</taxon>
        <taxon>Bacillariophycidae</taxon>
        <taxon>Naviculales</taxon>
        <taxon>Naviculaceae</taxon>
        <taxon>Seminavis</taxon>
    </lineage>
</organism>
<evidence type="ECO:0000259" key="4">
    <source>
        <dbReference type="PROSITE" id="PS50240"/>
    </source>
</evidence>
<dbReference type="SUPFAM" id="SSF50494">
    <property type="entry name" value="Trypsin-like serine proteases"/>
    <property type="match status" value="1"/>
</dbReference>
<dbReference type="Proteomes" id="UP001153069">
    <property type="component" value="Unassembled WGS sequence"/>
</dbReference>
<keyword evidence="6" id="KW-1185">Reference proteome</keyword>
<dbReference type="PANTHER" id="PTHR24260">
    <property type="match status" value="1"/>
</dbReference>
<feature type="region of interest" description="Disordered" evidence="2">
    <location>
        <begin position="26"/>
        <end position="45"/>
    </location>
</feature>
<evidence type="ECO:0000256" key="2">
    <source>
        <dbReference type="SAM" id="MobiDB-lite"/>
    </source>
</evidence>
<dbReference type="SMART" id="SM00020">
    <property type="entry name" value="Tryp_SPc"/>
    <property type="match status" value="1"/>
</dbReference>
<dbReference type="GO" id="GO:0004252">
    <property type="term" value="F:serine-type endopeptidase activity"/>
    <property type="evidence" value="ECO:0007669"/>
    <property type="project" value="InterPro"/>
</dbReference>
<dbReference type="InterPro" id="IPR001254">
    <property type="entry name" value="Trypsin_dom"/>
</dbReference>
<accession>A0A9N8DKG3</accession>